<evidence type="ECO:0000313" key="2">
    <source>
        <dbReference type="EMBL" id="KAK2584095.1"/>
    </source>
</evidence>
<organism evidence="2 3">
    <name type="scientific">Odynerus spinipes</name>
    <dbReference type="NCBI Taxonomy" id="1348599"/>
    <lineage>
        <taxon>Eukaryota</taxon>
        <taxon>Metazoa</taxon>
        <taxon>Ecdysozoa</taxon>
        <taxon>Arthropoda</taxon>
        <taxon>Hexapoda</taxon>
        <taxon>Insecta</taxon>
        <taxon>Pterygota</taxon>
        <taxon>Neoptera</taxon>
        <taxon>Endopterygota</taxon>
        <taxon>Hymenoptera</taxon>
        <taxon>Apocrita</taxon>
        <taxon>Aculeata</taxon>
        <taxon>Vespoidea</taxon>
        <taxon>Vespidae</taxon>
        <taxon>Eumeninae</taxon>
        <taxon>Odynerus</taxon>
    </lineage>
</organism>
<protein>
    <submittedName>
        <fullName evidence="2">Uncharacterized protein</fullName>
    </submittedName>
</protein>
<name>A0AAD9RR40_9HYME</name>
<evidence type="ECO:0000256" key="1">
    <source>
        <dbReference type="SAM" id="MobiDB-lite"/>
    </source>
</evidence>
<reference evidence="2" key="1">
    <citation type="submission" date="2021-08" db="EMBL/GenBank/DDBJ databases">
        <authorList>
            <person name="Misof B."/>
            <person name="Oliver O."/>
            <person name="Podsiadlowski L."/>
            <person name="Donath A."/>
            <person name="Peters R."/>
            <person name="Mayer C."/>
            <person name="Rust J."/>
            <person name="Gunkel S."/>
            <person name="Lesny P."/>
            <person name="Martin S."/>
            <person name="Oeyen J.P."/>
            <person name="Petersen M."/>
            <person name="Panagiotis P."/>
            <person name="Wilbrandt J."/>
            <person name="Tanja T."/>
        </authorList>
    </citation>
    <scope>NUCLEOTIDE SEQUENCE</scope>
    <source>
        <strain evidence="2">GBR_01_08_01A</strain>
        <tissue evidence="2">Thorax + abdomen</tissue>
    </source>
</reference>
<feature type="region of interest" description="Disordered" evidence="1">
    <location>
        <begin position="102"/>
        <end position="134"/>
    </location>
</feature>
<feature type="compositionally biased region" description="Polar residues" evidence="1">
    <location>
        <begin position="1"/>
        <end position="10"/>
    </location>
</feature>
<dbReference type="Proteomes" id="UP001258017">
    <property type="component" value="Unassembled WGS sequence"/>
</dbReference>
<keyword evidence="3" id="KW-1185">Reference proteome</keyword>
<reference evidence="2" key="2">
    <citation type="journal article" date="2023" name="Commun. Biol.">
        <title>Intrasexual cuticular hydrocarbon dimorphism in a wasp sheds light on hydrocarbon biosynthesis genes in Hymenoptera.</title>
        <authorList>
            <person name="Moris V.C."/>
            <person name="Podsiadlowski L."/>
            <person name="Martin S."/>
            <person name="Oeyen J.P."/>
            <person name="Donath A."/>
            <person name="Petersen M."/>
            <person name="Wilbrandt J."/>
            <person name="Misof B."/>
            <person name="Liedtke D."/>
            <person name="Thamm M."/>
            <person name="Scheiner R."/>
            <person name="Schmitt T."/>
            <person name="Niehuis O."/>
        </authorList>
    </citation>
    <scope>NUCLEOTIDE SEQUENCE</scope>
    <source>
        <strain evidence="2">GBR_01_08_01A</strain>
    </source>
</reference>
<dbReference type="EMBL" id="JAIFRP010000026">
    <property type="protein sequence ID" value="KAK2584095.1"/>
    <property type="molecule type" value="Genomic_DNA"/>
</dbReference>
<proteinExistence type="predicted"/>
<dbReference type="AlphaFoldDB" id="A0AAD9RR40"/>
<comment type="caution">
    <text evidence="2">The sequence shown here is derived from an EMBL/GenBank/DDBJ whole genome shotgun (WGS) entry which is preliminary data.</text>
</comment>
<sequence length="164" mass="17814">MCNCKHSTNVGEEHHSGQCPVDPSISVGEGWQSGYGEDDTIYRTARSNITGHSGMCTPKRRPPSVSPDAPIRRRLACDPELSMGVAIVQRLDFDDATFDVPRSDGCGGGSRAPPACPSDSRRSRRSMAHQMKQCAPRMTKQTPCGKCLRVPIPLEALYSNLVPC</sequence>
<evidence type="ECO:0000313" key="3">
    <source>
        <dbReference type="Proteomes" id="UP001258017"/>
    </source>
</evidence>
<feature type="region of interest" description="Disordered" evidence="1">
    <location>
        <begin position="1"/>
        <end position="24"/>
    </location>
</feature>
<feature type="region of interest" description="Disordered" evidence="1">
    <location>
        <begin position="49"/>
        <end position="70"/>
    </location>
</feature>
<accession>A0AAD9RR40</accession>
<gene>
    <name evidence="2" type="ORF">KPH14_006538</name>
</gene>